<proteinExistence type="predicted"/>
<dbReference type="Gene3D" id="1.10.10.60">
    <property type="entry name" value="Homeodomain-like"/>
    <property type="match status" value="1"/>
</dbReference>
<accession>A0A434ACT6</accession>
<organism evidence="5 6">
    <name type="scientific">Flavobacterium cupreum</name>
    <dbReference type="NCBI Taxonomy" id="2133766"/>
    <lineage>
        <taxon>Bacteria</taxon>
        <taxon>Pseudomonadati</taxon>
        <taxon>Bacteroidota</taxon>
        <taxon>Flavobacteriia</taxon>
        <taxon>Flavobacteriales</taxon>
        <taxon>Flavobacteriaceae</taxon>
        <taxon>Flavobacterium</taxon>
    </lineage>
</organism>
<name>A0A434ACT6_9FLAO</name>
<dbReference type="Pfam" id="PF12833">
    <property type="entry name" value="HTH_18"/>
    <property type="match status" value="1"/>
</dbReference>
<keyword evidence="2" id="KW-0238">DNA-binding</keyword>
<gene>
    <name evidence="5" type="ORF">D0817_00790</name>
</gene>
<keyword evidence="1" id="KW-0805">Transcription regulation</keyword>
<evidence type="ECO:0000259" key="4">
    <source>
        <dbReference type="PROSITE" id="PS01124"/>
    </source>
</evidence>
<sequence>MIAPNLIRIKTISEFHSLLKLSPPEHPLISIIDYSKVQYSLEKNPPSAVFDFYSISIKRGMDIKMFYGQKEYDFDEGVMFFMAPGQVLKVETAGNTISEHSGWLLLIHPDFIWNTSLARNIKRFDYFDYSVNESLFLSQKEEEVIEGIIKNIQQEYHSNIDKFSHDIIIAQLEVLLHYAERFYQRQFITRRKVNHKILENLERNLNGYFDSDALQLKGLPTVQKIAEELHMSPNYLSEVLKILTGQNTQQHIHEKIIERAKSKLSTTDLSVSEIAYALGFKYPQSFSKLFKTKTDLTPLEFRNSFH</sequence>
<dbReference type="OrthoDB" id="2600165at2"/>
<evidence type="ECO:0000256" key="2">
    <source>
        <dbReference type="ARBA" id="ARBA00023125"/>
    </source>
</evidence>
<keyword evidence="6" id="KW-1185">Reference proteome</keyword>
<comment type="caution">
    <text evidence="5">The sequence shown here is derived from an EMBL/GenBank/DDBJ whole genome shotgun (WGS) entry which is preliminary data.</text>
</comment>
<dbReference type="Proteomes" id="UP000288102">
    <property type="component" value="Unassembled WGS sequence"/>
</dbReference>
<dbReference type="PANTHER" id="PTHR43280">
    <property type="entry name" value="ARAC-FAMILY TRANSCRIPTIONAL REGULATOR"/>
    <property type="match status" value="1"/>
</dbReference>
<dbReference type="InterPro" id="IPR018060">
    <property type="entry name" value="HTH_AraC"/>
</dbReference>
<keyword evidence="3" id="KW-0804">Transcription</keyword>
<reference evidence="6" key="1">
    <citation type="journal article" date="2019" name="Syst. Appl. Microbiol.">
        <title>Flavobacterium circumlabens sp. nov. and Flavobacterium cupreum sp. nov., two psychrotrophic species isolated from Antarctic environmental samples.</title>
        <authorList>
            <person name="Kralova S."/>
            <person name="Busse H.-J."/>
            <person name="Svec P."/>
            <person name="Maslanova I."/>
            <person name="Stankova E."/>
            <person name="Bartak M."/>
            <person name="Sedlacek I."/>
        </authorList>
    </citation>
    <scope>NUCLEOTIDE SEQUENCE [LARGE SCALE GENOMIC DNA]</scope>
    <source>
        <strain evidence="6">CCM 8825</strain>
    </source>
</reference>
<dbReference type="SMART" id="SM00342">
    <property type="entry name" value="HTH_ARAC"/>
    <property type="match status" value="1"/>
</dbReference>
<dbReference type="RefSeq" id="WP_127336482.1">
    <property type="nucleotide sequence ID" value="NZ_QWDM01000001.1"/>
</dbReference>
<evidence type="ECO:0000313" key="5">
    <source>
        <dbReference type="EMBL" id="RUT72187.1"/>
    </source>
</evidence>
<protein>
    <submittedName>
        <fullName evidence="5">AraC family transcriptional regulator</fullName>
    </submittedName>
</protein>
<dbReference type="PANTHER" id="PTHR43280:SF32">
    <property type="entry name" value="TRANSCRIPTIONAL REGULATORY PROTEIN"/>
    <property type="match status" value="1"/>
</dbReference>
<dbReference type="GO" id="GO:0043565">
    <property type="term" value="F:sequence-specific DNA binding"/>
    <property type="evidence" value="ECO:0007669"/>
    <property type="project" value="InterPro"/>
</dbReference>
<evidence type="ECO:0000313" key="6">
    <source>
        <dbReference type="Proteomes" id="UP000288102"/>
    </source>
</evidence>
<evidence type="ECO:0000256" key="1">
    <source>
        <dbReference type="ARBA" id="ARBA00023015"/>
    </source>
</evidence>
<evidence type="ECO:0000256" key="3">
    <source>
        <dbReference type="ARBA" id="ARBA00023163"/>
    </source>
</evidence>
<dbReference type="SUPFAM" id="SSF46689">
    <property type="entry name" value="Homeodomain-like"/>
    <property type="match status" value="1"/>
</dbReference>
<dbReference type="AlphaFoldDB" id="A0A434ACT6"/>
<dbReference type="InterPro" id="IPR009057">
    <property type="entry name" value="Homeodomain-like_sf"/>
</dbReference>
<dbReference type="PROSITE" id="PS01124">
    <property type="entry name" value="HTH_ARAC_FAMILY_2"/>
    <property type="match status" value="1"/>
</dbReference>
<dbReference type="EMBL" id="QWDM01000001">
    <property type="protein sequence ID" value="RUT72187.1"/>
    <property type="molecule type" value="Genomic_DNA"/>
</dbReference>
<feature type="domain" description="HTH araC/xylS-type" evidence="4">
    <location>
        <begin position="191"/>
        <end position="304"/>
    </location>
</feature>
<dbReference type="GO" id="GO:0003700">
    <property type="term" value="F:DNA-binding transcription factor activity"/>
    <property type="evidence" value="ECO:0007669"/>
    <property type="project" value="InterPro"/>
</dbReference>